<dbReference type="InterPro" id="IPR023827">
    <property type="entry name" value="Peptidase_S8_Asp-AS"/>
</dbReference>
<evidence type="ECO:0000256" key="2">
    <source>
        <dbReference type="ARBA" id="ARBA00022670"/>
    </source>
</evidence>
<evidence type="ECO:0000259" key="8">
    <source>
        <dbReference type="Pfam" id="PF00082"/>
    </source>
</evidence>
<dbReference type="InterPro" id="IPR006311">
    <property type="entry name" value="TAT_signal"/>
</dbReference>
<keyword evidence="10" id="KW-1185">Reference proteome</keyword>
<dbReference type="RefSeq" id="WP_386256471.1">
    <property type="nucleotide sequence ID" value="NZ_JBHTRV010000003.1"/>
</dbReference>
<dbReference type="InterPro" id="IPR023828">
    <property type="entry name" value="Peptidase_S8_Ser-AS"/>
</dbReference>
<feature type="active site" description="Charge relay system" evidence="5">
    <location>
        <position position="285"/>
    </location>
</feature>
<dbReference type="PROSITE" id="PS51892">
    <property type="entry name" value="SUBTILASE"/>
    <property type="match status" value="1"/>
</dbReference>
<dbReference type="EMBL" id="JBHTRV010000003">
    <property type="protein sequence ID" value="MFE5978965.1"/>
    <property type="molecule type" value="Genomic_DNA"/>
</dbReference>
<comment type="caution">
    <text evidence="9">The sequence shown here is derived from an EMBL/GenBank/DDBJ whole genome shotgun (WGS) entry which is preliminary data.</text>
</comment>
<dbReference type="InterPro" id="IPR046450">
    <property type="entry name" value="PA_dom_sf"/>
</dbReference>
<accession>A0ABW6IN38</accession>
<dbReference type="PRINTS" id="PR00723">
    <property type="entry name" value="SUBTILISIN"/>
</dbReference>
<reference evidence="9 10" key="1">
    <citation type="submission" date="2024-09" db="EMBL/GenBank/DDBJ databases">
        <title>The Natural Products Discovery Center: Release of the First 8490 Sequenced Strains for Exploring Actinobacteria Biosynthetic Diversity.</title>
        <authorList>
            <person name="Kalkreuter E."/>
            <person name="Kautsar S.A."/>
            <person name="Yang D."/>
            <person name="Bader C.D."/>
            <person name="Teijaro C.N."/>
            <person name="Fluegel L."/>
            <person name="Davis C.M."/>
            <person name="Simpson J.R."/>
            <person name="Lauterbach L."/>
            <person name="Steele A.D."/>
            <person name="Gui C."/>
            <person name="Meng S."/>
            <person name="Li G."/>
            <person name="Viehrig K."/>
            <person name="Ye F."/>
            <person name="Su P."/>
            <person name="Kiefer A.F."/>
            <person name="Nichols A."/>
            <person name="Cepeda A.J."/>
            <person name="Yan W."/>
            <person name="Fan B."/>
            <person name="Jiang Y."/>
            <person name="Adhikari A."/>
            <person name="Zheng C.-J."/>
            <person name="Schuster L."/>
            <person name="Cowan T.M."/>
            <person name="Smanski M.J."/>
            <person name="Chevrette M.G."/>
            <person name="De Carvalho L.P.S."/>
            <person name="Shen B."/>
        </authorList>
    </citation>
    <scope>NUCLEOTIDE SEQUENCE [LARGE SCALE GENOMIC DNA]</scope>
    <source>
        <strain evidence="9 10">NPDC056472</strain>
    </source>
</reference>
<organism evidence="9 10">
    <name type="scientific">Streptomyces wedmorensis</name>
    <dbReference type="NCBI Taxonomy" id="43759"/>
    <lineage>
        <taxon>Bacteria</taxon>
        <taxon>Bacillati</taxon>
        <taxon>Actinomycetota</taxon>
        <taxon>Actinomycetes</taxon>
        <taxon>Kitasatosporales</taxon>
        <taxon>Streptomycetaceae</taxon>
        <taxon>Streptomyces</taxon>
    </lineage>
</organism>
<dbReference type="PROSITE" id="PS51318">
    <property type="entry name" value="TAT"/>
    <property type="match status" value="1"/>
</dbReference>
<evidence type="ECO:0000256" key="7">
    <source>
        <dbReference type="SAM" id="SignalP"/>
    </source>
</evidence>
<dbReference type="Pfam" id="PF00082">
    <property type="entry name" value="Peptidase_S8"/>
    <property type="match status" value="1"/>
</dbReference>
<dbReference type="InterPro" id="IPR000209">
    <property type="entry name" value="Peptidase_S8/S53_dom"/>
</dbReference>
<evidence type="ECO:0000313" key="9">
    <source>
        <dbReference type="EMBL" id="MFE5978965.1"/>
    </source>
</evidence>
<feature type="active site" description="Charge relay system" evidence="5">
    <location>
        <position position="253"/>
    </location>
</feature>
<dbReference type="CDD" id="cd07487">
    <property type="entry name" value="Peptidases_S8_1"/>
    <property type="match status" value="1"/>
</dbReference>
<feature type="chain" id="PRO_5045459085" evidence="7">
    <location>
        <begin position="38"/>
        <end position="1272"/>
    </location>
</feature>
<dbReference type="Gene3D" id="3.50.30.30">
    <property type="match status" value="1"/>
</dbReference>
<dbReference type="InterPro" id="IPR051048">
    <property type="entry name" value="Peptidase_S8/S53_subtilisin"/>
</dbReference>
<dbReference type="SUPFAM" id="SSF52025">
    <property type="entry name" value="PA domain"/>
    <property type="match status" value="1"/>
</dbReference>
<evidence type="ECO:0000313" key="10">
    <source>
        <dbReference type="Proteomes" id="UP001600424"/>
    </source>
</evidence>
<dbReference type="SUPFAM" id="SSF52743">
    <property type="entry name" value="Subtilisin-like"/>
    <property type="match status" value="1"/>
</dbReference>
<dbReference type="Proteomes" id="UP001600424">
    <property type="component" value="Unassembled WGS sequence"/>
</dbReference>
<protein>
    <submittedName>
        <fullName evidence="9">S8 family serine peptidase</fullName>
    </submittedName>
</protein>
<dbReference type="PANTHER" id="PTHR43399">
    <property type="entry name" value="SUBTILISIN-RELATED"/>
    <property type="match status" value="1"/>
</dbReference>
<dbReference type="InterPro" id="IPR015500">
    <property type="entry name" value="Peptidase_S8_subtilisin-rel"/>
</dbReference>
<keyword evidence="2 5" id="KW-0645">Protease</keyword>
<feature type="signal peptide" evidence="7">
    <location>
        <begin position="1"/>
        <end position="37"/>
    </location>
</feature>
<dbReference type="PANTHER" id="PTHR43399:SF4">
    <property type="entry name" value="CELL WALL-ASSOCIATED PROTEASE"/>
    <property type="match status" value="1"/>
</dbReference>
<dbReference type="PROSITE" id="PS00136">
    <property type="entry name" value="SUBTILASE_ASP"/>
    <property type="match status" value="1"/>
</dbReference>
<evidence type="ECO:0000256" key="1">
    <source>
        <dbReference type="ARBA" id="ARBA00011073"/>
    </source>
</evidence>
<feature type="domain" description="Peptidase S8/S53" evidence="8">
    <location>
        <begin position="244"/>
        <end position="508"/>
    </location>
</feature>
<evidence type="ECO:0000256" key="5">
    <source>
        <dbReference type="PROSITE-ProRule" id="PRU01240"/>
    </source>
</evidence>
<proteinExistence type="inferred from homology"/>
<dbReference type="PROSITE" id="PS00138">
    <property type="entry name" value="SUBTILASE_SER"/>
    <property type="match status" value="1"/>
</dbReference>
<sequence length="1272" mass="133267">MQHSPRGRTKRRLLATAAVVAVTASLPGITGVLGAHAAPSATGIVQPATRVGTTVEVTLVTGDIVAVTTAADGRQSVDARAADGTSKVFQTFGEPNGDLYVYPSDVTDAVASGAVDKRLFNVTQLVKDGYGDNRSAELPVIVSYAEQLSATTLKQRADALPASERGPVVDRLDMAGVRVEKSGAKAFWQAVKPVTKQPVKGRAVTAPAASRVAKLWYDGKVTATLDKSVPQIGAPEAWAAGYDGKGTKVAVLDTGIDPQNADVKDRIVKTASFVDGQTVQDGNGHGTHVAATIAGSGANADGRFKGVAPAADLIIGKVLDNSGSGGYAGILAGMEWAANEGADVVSMSLGGPATAGGDVMTEAVDRLSASTGTLFVIAAGNAGPGATTIGSPGTADSALTVGAVDKSDVLASFSSRGPRKGDYAIKPEITAPGVGIVAARAAGTTLGTPVNAYYTSLNGTSMATPHVAGAAAILAQRHPDWSGQRIKNALTAHAKPAPAYTAYQQGNGRVDIPAALDPKLELSGSGDFGLIEWQEGAYEKETRTITLSNPTGTDTTVTLTSEFGTALPAGSLTLPAQPVTVPAGGTAEVPVVLDPTNVAVGEHTGRVVATTAGGATAHTVVGFTKEPRRYGLTLDFKDRRGGTPDRVMYQLLGLDNNHFESVTFYSGHQELRLPAGKYTLTGQLNSRGGGKSSVPYATDLFTVAEIDLSDKDGSVTVDGTKATDFRAITPDEKRALENSEISHQLTRTTESRRRSMTGVAGLVNWSDQHFGAIPAAKPTTGDLWTSFYQSRREPLVRATVTRPDSFTITAKTSSYLERFEGTRSFDVIDVGAGTAADLAGKDLRGKAALLHVDSTLSASAQARAVEAAGASAIVLVPNNDSPQGVLVLGVTIPHIATSHADGDKLAASLVKGRTTVSLKGVKEAGYSYAGQWDFNNGIPADLNVTAGARDFAKIRNSFHTDGTDRVGYYTMHSWGPYPMTSFRSMQFLQQGHQRDDYVYAAPTVTYGQNLMLSTTYGAATLAETAKSYRPLQTTQESWSEPAMHPSNWTSFACNFCRTDVGTVFGGQAGGDSDPDHYLKGGRARAWTYYRNGEQITGNAQIMVKEKADYLFVEENSRATDYKGITLGTKVRTEYGFSSAAPTSMEVEDCKATVPSATTCAALPVVLLDYGMNTDILNRVPAGDRYSFTVDASRSKGWTGSATMTGAKVSVSYDDGATWQSVDVERIDGDSFRASYRTPKLAAANGFVAVKVEVGDDAGNRTVQTINRAYALK</sequence>
<evidence type="ECO:0000256" key="4">
    <source>
        <dbReference type="ARBA" id="ARBA00022825"/>
    </source>
</evidence>
<name>A0ABW6IN38_STRWE</name>
<dbReference type="InterPro" id="IPR036852">
    <property type="entry name" value="Peptidase_S8/S53_dom_sf"/>
</dbReference>
<comment type="similarity">
    <text evidence="1 5 6">Belongs to the peptidase S8 family.</text>
</comment>
<evidence type="ECO:0000256" key="6">
    <source>
        <dbReference type="RuleBase" id="RU003355"/>
    </source>
</evidence>
<gene>
    <name evidence="9" type="ORF">ACFQ63_04565</name>
</gene>
<keyword evidence="7" id="KW-0732">Signal</keyword>
<dbReference type="Gene3D" id="3.40.50.200">
    <property type="entry name" value="Peptidase S8/S53 domain"/>
    <property type="match status" value="1"/>
</dbReference>
<keyword evidence="4 5" id="KW-0720">Serine protease</keyword>
<feature type="active site" description="Charge relay system" evidence="5">
    <location>
        <position position="461"/>
    </location>
</feature>
<keyword evidence="3 5" id="KW-0378">Hydrolase</keyword>
<evidence type="ECO:0000256" key="3">
    <source>
        <dbReference type="ARBA" id="ARBA00022801"/>
    </source>
</evidence>